<dbReference type="EMBL" id="WPCU01000003">
    <property type="protein sequence ID" value="MVA74808.1"/>
    <property type="molecule type" value="Genomic_DNA"/>
</dbReference>
<dbReference type="InterPro" id="IPR050109">
    <property type="entry name" value="HTH-type_TetR-like_transc_reg"/>
</dbReference>
<proteinExistence type="predicted"/>
<evidence type="ECO:0000313" key="7">
    <source>
        <dbReference type="Proteomes" id="UP000435304"/>
    </source>
</evidence>
<sequence>MGNGRGRSTRAAVLQAAGELIAELGWGRVSTRLVAERAGVRPGVVHYHFASQQQLLTEAATAVLSGFVSQALVALSELDDVRSGLAGLVGSLAGLGPGQPAHLLFTETYLAASRDEAVAAALSGVLADFRTELTRWLRAGGVPAAEAGDLAALLGAALDGIALHRVLDPALPLHRLADLLGRLVPDDQGGAP</sequence>
<dbReference type="InterPro" id="IPR001647">
    <property type="entry name" value="HTH_TetR"/>
</dbReference>
<dbReference type="AlphaFoldDB" id="A0A6A9UQH2"/>
<dbReference type="PRINTS" id="PR00455">
    <property type="entry name" value="HTHTETR"/>
</dbReference>
<dbReference type="GO" id="GO:0003700">
    <property type="term" value="F:DNA-binding transcription factor activity"/>
    <property type="evidence" value="ECO:0007669"/>
    <property type="project" value="TreeGrafter"/>
</dbReference>
<keyword evidence="7" id="KW-1185">Reference proteome</keyword>
<dbReference type="InterPro" id="IPR009057">
    <property type="entry name" value="Homeodomain-like_sf"/>
</dbReference>
<dbReference type="Pfam" id="PF00440">
    <property type="entry name" value="TetR_N"/>
    <property type="match status" value="1"/>
</dbReference>
<protein>
    <submittedName>
        <fullName evidence="6">TetR family transcriptional regulator</fullName>
    </submittedName>
</protein>
<evidence type="ECO:0000256" key="1">
    <source>
        <dbReference type="ARBA" id="ARBA00023015"/>
    </source>
</evidence>
<dbReference type="SUPFAM" id="SSF46689">
    <property type="entry name" value="Homeodomain-like"/>
    <property type="match status" value="1"/>
</dbReference>
<dbReference type="SUPFAM" id="SSF48498">
    <property type="entry name" value="Tetracyclin repressor-like, C-terminal domain"/>
    <property type="match status" value="1"/>
</dbReference>
<dbReference type="Gene3D" id="1.10.357.10">
    <property type="entry name" value="Tetracycline Repressor, domain 2"/>
    <property type="match status" value="1"/>
</dbReference>
<evidence type="ECO:0000256" key="4">
    <source>
        <dbReference type="PROSITE-ProRule" id="PRU00335"/>
    </source>
</evidence>
<dbReference type="InterPro" id="IPR041583">
    <property type="entry name" value="TetR_C_31"/>
</dbReference>
<dbReference type="InterPro" id="IPR036271">
    <property type="entry name" value="Tet_transcr_reg_TetR-rel_C_sf"/>
</dbReference>
<feature type="domain" description="HTH tetR-type" evidence="5">
    <location>
        <begin position="7"/>
        <end position="67"/>
    </location>
</feature>
<evidence type="ECO:0000256" key="3">
    <source>
        <dbReference type="ARBA" id="ARBA00023163"/>
    </source>
</evidence>
<dbReference type="PROSITE" id="PS50977">
    <property type="entry name" value="HTH_TETR_2"/>
    <property type="match status" value="1"/>
</dbReference>
<evidence type="ECO:0000313" key="6">
    <source>
        <dbReference type="EMBL" id="MVA74808.1"/>
    </source>
</evidence>
<dbReference type="PANTHER" id="PTHR30055:SF234">
    <property type="entry name" value="HTH-TYPE TRANSCRIPTIONAL REGULATOR BETI"/>
    <property type="match status" value="1"/>
</dbReference>
<accession>A0A6A9UQH2</accession>
<keyword evidence="2 4" id="KW-0238">DNA-binding</keyword>
<feature type="DNA-binding region" description="H-T-H motif" evidence="4">
    <location>
        <begin position="30"/>
        <end position="49"/>
    </location>
</feature>
<dbReference type="PANTHER" id="PTHR30055">
    <property type="entry name" value="HTH-TYPE TRANSCRIPTIONAL REGULATOR RUTR"/>
    <property type="match status" value="1"/>
</dbReference>
<evidence type="ECO:0000259" key="5">
    <source>
        <dbReference type="PROSITE" id="PS50977"/>
    </source>
</evidence>
<dbReference type="Proteomes" id="UP000435304">
    <property type="component" value="Unassembled WGS sequence"/>
</dbReference>
<keyword evidence="3" id="KW-0804">Transcription</keyword>
<evidence type="ECO:0000256" key="2">
    <source>
        <dbReference type="ARBA" id="ARBA00023125"/>
    </source>
</evidence>
<organism evidence="6 7">
    <name type="scientific">Auraticoccus cholistanensis</name>
    <dbReference type="NCBI Taxonomy" id="2656650"/>
    <lineage>
        <taxon>Bacteria</taxon>
        <taxon>Bacillati</taxon>
        <taxon>Actinomycetota</taxon>
        <taxon>Actinomycetes</taxon>
        <taxon>Propionibacteriales</taxon>
        <taxon>Propionibacteriaceae</taxon>
        <taxon>Auraticoccus</taxon>
    </lineage>
</organism>
<dbReference type="GO" id="GO:0000976">
    <property type="term" value="F:transcription cis-regulatory region binding"/>
    <property type="evidence" value="ECO:0007669"/>
    <property type="project" value="TreeGrafter"/>
</dbReference>
<keyword evidence="1" id="KW-0805">Transcription regulation</keyword>
<reference evidence="6 7" key="1">
    <citation type="submission" date="2019-12" db="EMBL/GenBank/DDBJ databases">
        <title>Auraticoccus cholistani sp. nov., an actinomycete isolated from soil of Cholistan desert.</title>
        <authorList>
            <person name="Cheema M.T."/>
        </authorList>
    </citation>
    <scope>NUCLEOTIDE SEQUENCE [LARGE SCALE GENOMIC DNA]</scope>
    <source>
        <strain evidence="6 7">F435</strain>
    </source>
</reference>
<comment type="caution">
    <text evidence="6">The sequence shown here is derived from an EMBL/GenBank/DDBJ whole genome shotgun (WGS) entry which is preliminary data.</text>
</comment>
<gene>
    <name evidence="6" type="ORF">GC722_01980</name>
</gene>
<dbReference type="Pfam" id="PF17940">
    <property type="entry name" value="TetR_C_31"/>
    <property type="match status" value="1"/>
</dbReference>
<name>A0A6A9UQH2_9ACTN</name>